<comment type="caution">
    <text evidence="11">The sequence shown here is derived from an EMBL/GenBank/DDBJ whole genome shotgun (WGS) entry which is preliminary data.</text>
</comment>
<comment type="cofactor">
    <cofactor evidence="1 10">
        <name>Zn(2+)</name>
        <dbReference type="ChEBI" id="CHEBI:29105"/>
    </cofactor>
</comment>
<evidence type="ECO:0000256" key="3">
    <source>
        <dbReference type="ARBA" id="ARBA00022438"/>
    </source>
</evidence>
<dbReference type="SUPFAM" id="SSF53187">
    <property type="entry name" value="Zn-dependent exopeptidases"/>
    <property type="match status" value="1"/>
</dbReference>
<dbReference type="PANTHER" id="PTHR28570:SF2">
    <property type="entry name" value="M18 FAMILY AMINOPEPTIDASE 1-RELATED"/>
    <property type="match status" value="1"/>
</dbReference>
<dbReference type="AlphaFoldDB" id="A0A7C5EXI0"/>
<evidence type="ECO:0000256" key="6">
    <source>
        <dbReference type="ARBA" id="ARBA00022801"/>
    </source>
</evidence>
<keyword evidence="8 9" id="KW-0482">Metalloprotease</keyword>
<organism evidence="11">
    <name type="scientific">Desulfobacca acetoxidans</name>
    <dbReference type="NCBI Taxonomy" id="60893"/>
    <lineage>
        <taxon>Bacteria</taxon>
        <taxon>Pseudomonadati</taxon>
        <taxon>Thermodesulfobacteriota</taxon>
        <taxon>Desulfobaccia</taxon>
        <taxon>Desulfobaccales</taxon>
        <taxon>Desulfobaccaceae</taxon>
        <taxon>Desulfobacca</taxon>
    </lineage>
</organism>
<keyword evidence="5 9" id="KW-0479">Metal-binding</keyword>
<proteinExistence type="inferred from homology"/>
<evidence type="ECO:0000256" key="4">
    <source>
        <dbReference type="ARBA" id="ARBA00022670"/>
    </source>
</evidence>
<dbReference type="GO" id="GO:0005737">
    <property type="term" value="C:cytoplasm"/>
    <property type="evidence" value="ECO:0007669"/>
    <property type="project" value="UniProtKB-ARBA"/>
</dbReference>
<evidence type="ECO:0000256" key="9">
    <source>
        <dbReference type="RuleBase" id="RU004386"/>
    </source>
</evidence>
<name>A0A7C5EXI0_9BACT</name>
<evidence type="ECO:0000256" key="8">
    <source>
        <dbReference type="ARBA" id="ARBA00023049"/>
    </source>
</evidence>
<dbReference type="EC" id="3.4.11.-" evidence="10"/>
<dbReference type="Gene3D" id="2.30.250.10">
    <property type="entry name" value="Aminopeptidase i, Domain 2"/>
    <property type="match status" value="1"/>
</dbReference>
<dbReference type="EMBL" id="DTKJ01000064">
    <property type="protein sequence ID" value="HGZ12445.1"/>
    <property type="molecule type" value="Genomic_DNA"/>
</dbReference>
<evidence type="ECO:0000256" key="2">
    <source>
        <dbReference type="ARBA" id="ARBA00008290"/>
    </source>
</evidence>
<dbReference type="GO" id="GO:0008270">
    <property type="term" value="F:zinc ion binding"/>
    <property type="evidence" value="ECO:0007669"/>
    <property type="project" value="InterPro"/>
</dbReference>
<gene>
    <name evidence="11" type="ORF">ENW48_09530</name>
</gene>
<evidence type="ECO:0000256" key="5">
    <source>
        <dbReference type="ARBA" id="ARBA00022723"/>
    </source>
</evidence>
<dbReference type="SUPFAM" id="SSF101821">
    <property type="entry name" value="Aminopeptidase/glucanase lid domain"/>
    <property type="match status" value="1"/>
</dbReference>
<accession>A0A7C5EXI0</accession>
<dbReference type="InterPro" id="IPR023358">
    <property type="entry name" value="Peptidase_M18_dom2"/>
</dbReference>
<evidence type="ECO:0000256" key="7">
    <source>
        <dbReference type="ARBA" id="ARBA00022833"/>
    </source>
</evidence>
<sequence>MTEVPQKTELEKLRERLTVTPRLVWDHVDEAERQAIMAYAERYKWFLNVAKTEREAVREIERQARERGFVPLAGSPPGSSWYYNYKGKTIALGVPGNRPLTDGLRLIGAHIDSPRLDLKQYPLYEDTDLVFLKTHYYGGIKKYQWLARPLALHGVVLKADGTRVELRVGEEAGDPVFTVLDLLPHLARKAQMDKKVTEAFEGEKLNVLVGSLPLGDKDTKERFKLALLKYLEDTYGITEEDLVSAELEVVPAGPARDLGWDRSLIAAYGQDDRSCAYPALEAILSLGTPEHHCLALFYDKEEIGSDGNTSAKSCLLEDIVEHLLEREGLSPFLRRRVLMNSRAISADVTGALDPDWPEVHEKRNAARLGYGVSLTKYTGHGGKYSANDAHAEYLAWLRKIFNEAGVIWQASHLGKVDEGGGGTIAKYLAVHGMEIVDSGPPVLSMHSPLEVTSKADLYMVLKAYRTFFTAPGS</sequence>
<evidence type="ECO:0000256" key="10">
    <source>
        <dbReference type="RuleBase" id="RU004387"/>
    </source>
</evidence>
<comment type="similarity">
    <text evidence="2 9">Belongs to the peptidase M18 family.</text>
</comment>
<keyword evidence="6 9" id="KW-0378">Hydrolase</keyword>
<dbReference type="InterPro" id="IPR001948">
    <property type="entry name" value="Peptidase_M18"/>
</dbReference>
<dbReference type="GO" id="GO:0006508">
    <property type="term" value="P:proteolysis"/>
    <property type="evidence" value="ECO:0007669"/>
    <property type="project" value="UniProtKB-KW"/>
</dbReference>
<dbReference type="PRINTS" id="PR00932">
    <property type="entry name" value="AMINO1PTASE"/>
</dbReference>
<dbReference type="GO" id="GO:0008237">
    <property type="term" value="F:metallopeptidase activity"/>
    <property type="evidence" value="ECO:0007669"/>
    <property type="project" value="UniProtKB-KW"/>
</dbReference>
<reference evidence="11" key="1">
    <citation type="journal article" date="2020" name="mSystems">
        <title>Genome- and Community-Level Interaction Insights into Carbon Utilization and Element Cycling Functions of Hydrothermarchaeota in Hydrothermal Sediment.</title>
        <authorList>
            <person name="Zhou Z."/>
            <person name="Liu Y."/>
            <person name="Xu W."/>
            <person name="Pan J."/>
            <person name="Luo Z.H."/>
            <person name="Li M."/>
        </authorList>
    </citation>
    <scope>NUCLEOTIDE SEQUENCE [LARGE SCALE GENOMIC DNA]</scope>
    <source>
        <strain evidence="11">SpSt-853</strain>
    </source>
</reference>
<dbReference type="GO" id="GO:0004177">
    <property type="term" value="F:aminopeptidase activity"/>
    <property type="evidence" value="ECO:0007669"/>
    <property type="project" value="UniProtKB-KW"/>
</dbReference>
<keyword evidence="3 9" id="KW-0031">Aminopeptidase</keyword>
<keyword evidence="7 9" id="KW-0862">Zinc</keyword>
<evidence type="ECO:0000256" key="1">
    <source>
        <dbReference type="ARBA" id="ARBA00001947"/>
    </source>
</evidence>
<evidence type="ECO:0000313" key="11">
    <source>
        <dbReference type="EMBL" id="HGZ12445.1"/>
    </source>
</evidence>
<keyword evidence="4 9" id="KW-0645">Protease</keyword>
<dbReference type="PANTHER" id="PTHR28570">
    <property type="entry name" value="ASPARTYL AMINOPEPTIDASE"/>
    <property type="match status" value="1"/>
</dbReference>
<protein>
    <recommendedName>
        <fullName evidence="10">M18 family aminopeptidase</fullName>
        <ecNumber evidence="10">3.4.11.-</ecNumber>
    </recommendedName>
</protein>
<dbReference type="NCBIfam" id="NF002600">
    <property type="entry name" value="PRK02256.1"/>
    <property type="match status" value="1"/>
</dbReference>
<dbReference type="Gene3D" id="3.40.630.10">
    <property type="entry name" value="Zn peptidases"/>
    <property type="match status" value="1"/>
</dbReference>
<dbReference type="Pfam" id="PF02127">
    <property type="entry name" value="Peptidase_M18"/>
    <property type="match status" value="1"/>
</dbReference>